<accession>A0AA35QD75</accession>
<dbReference type="Gene3D" id="3.40.50.720">
    <property type="entry name" value="NAD(P)-binding Rossmann-like Domain"/>
    <property type="match status" value="1"/>
</dbReference>
<dbReference type="Proteomes" id="UP001160390">
    <property type="component" value="Unassembled WGS sequence"/>
</dbReference>
<dbReference type="SUPFAM" id="SSF51735">
    <property type="entry name" value="NAD(P)-binding Rossmann-fold domains"/>
    <property type="match status" value="1"/>
</dbReference>
<feature type="non-terminal residue" evidence="1">
    <location>
        <position position="105"/>
    </location>
</feature>
<name>A0AA35QD75_9HYPO</name>
<reference evidence="1" key="1">
    <citation type="submission" date="2023-01" db="EMBL/GenBank/DDBJ databases">
        <authorList>
            <person name="Piombo E."/>
        </authorList>
    </citation>
    <scope>NUCLEOTIDE SEQUENCE</scope>
</reference>
<proteinExistence type="predicted"/>
<gene>
    <name evidence="1" type="ORF">CCHLO57077_00011576</name>
</gene>
<evidence type="ECO:0000313" key="2">
    <source>
        <dbReference type="Proteomes" id="UP001160390"/>
    </source>
</evidence>
<sequence>MSPPFGKMGFSVSLRLPGSLLPVEPFSRVPPTYDRVVFCTGGAGTIGSAQVRALVHLRANACIVGRNVEKTQQMAVEIGTARPESRGLGIGGVDVRNLQSLEKDV</sequence>
<comment type="caution">
    <text evidence="1">The sequence shown here is derived from an EMBL/GenBank/DDBJ whole genome shotgun (WGS) entry which is preliminary data.</text>
</comment>
<protein>
    <submittedName>
        <fullName evidence="1">Uncharacterized protein</fullName>
    </submittedName>
</protein>
<dbReference type="EMBL" id="CABFNP030001329">
    <property type="protein sequence ID" value="CAI6099892.1"/>
    <property type="molecule type" value="Genomic_DNA"/>
</dbReference>
<dbReference type="InterPro" id="IPR036291">
    <property type="entry name" value="NAD(P)-bd_dom_sf"/>
</dbReference>
<keyword evidence="2" id="KW-1185">Reference proteome</keyword>
<organism evidence="1 2">
    <name type="scientific">Clonostachys chloroleuca</name>
    <dbReference type="NCBI Taxonomy" id="1926264"/>
    <lineage>
        <taxon>Eukaryota</taxon>
        <taxon>Fungi</taxon>
        <taxon>Dikarya</taxon>
        <taxon>Ascomycota</taxon>
        <taxon>Pezizomycotina</taxon>
        <taxon>Sordariomycetes</taxon>
        <taxon>Hypocreomycetidae</taxon>
        <taxon>Hypocreales</taxon>
        <taxon>Bionectriaceae</taxon>
        <taxon>Clonostachys</taxon>
    </lineage>
</organism>
<dbReference type="AlphaFoldDB" id="A0AA35QD75"/>
<evidence type="ECO:0000313" key="1">
    <source>
        <dbReference type="EMBL" id="CAI6099892.1"/>
    </source>
</evidence>